<evidence type="ECO:0000313" key="4">
    <source>
        <dbReference type="EMBL" id="OGG86719.1"/>
    </source>
</evidence>
<organism evidence="4 5">
    <name type="scientific">Candidatus Kuenenbacteria bacterium RIFCSPHIGHO2_02_FULL_39_13</name>
    <dbReference type="NCBI Taxonomy" id="1798561"/>
    <lineage>
        <taxon>Bacteria</taxon>
        <taxon>Candidatus Kueneniibacteriota</taxon>
    </lineage>
</organism>
<evidence type="ECO:0000313" key="5">
    <source>
        <dbReference type="Proteomes" id="UP000179136"/>
    </source>
</evidence>
<dbReference type="SUPFAM" id="SSF53756">
    <property type="entry name" value="UDP-Glycosyltransferase/glycogen phosphorylase"/>
    <property type="match status" value="1"/>
</dbReference>
<name>A0A1F6FLG2_9BACT</name>
<dbReference type="PANTHER" id="PTHR46401:SF2">
    <property type="entry name" value="GLYCOSYLTRANSFERASE WBBK-RELATED"/>
    <property type="match status" value="1"/>
</dbReference>
<dbReference type="InterPro" id="IPR028098">
    <property type="entry name" value="Glyco_trans_4-like_N"/>
</dbReference>
<dbReference type="STRING" id="1798561.A3B87_02710"/>
<evidence type="ECO:0000259" key="2">
    <source>
        <dbReference type="Pfam" id="PF00534"/>
    </source>
</evidence>
<dbReference type="PANTHER" id="PTHR46401">
    <property type="entry name" value="GLYCOSYLTRANSFERASE WBBK-RELATED"/>
    <property type="match status" value="1"/>
</dbReference>
<accession>A0A1F6FLG2</accession>
<protein>
    <recommendedName>
        <fullName evidence="6">Glycosyl transferase family 1 domain-containing protein</fullName>
    </recommendedName>
</protein>
<gene>
    <name evidence="4" type="ORF">A3B87_02710</name>
</gene>
<feature type="domain" description="Glycosyl transferase family 1" evidence="2">
    <location>
        <begin position="176"/>
        <end position="323"/>
    </location>
</feature>
<evidence type="ECO:0000256" key="1">
    <source>
        <dbReference type="ARBA" id="ARBA00022679"/>
    </source>
</evidence>
<sequence>MPIAIDGSRLLSKNPTGVEVYCRNIIKGLLVKSTDLILYTPKLILGLPEKNQQVLSWPFKKLWSQVSLGLELLIHPPAVFFSPGYVIPFLALLNKKTKKIVTIHDLGFIYIPESYSVFQKWFLNITTKQAVKYAQKIITPTQATKDDLMKYFNCPEDKIAVTYFGHNQPPAACSSRPNNKKKQILFLGRLEEKKNINNLIKAFQIFYQKHPDYKLILAGKPGRGFKENKYNIGYISDDKKNQLLQESSCLVLISKHEGFGFPVLEAFSHNLPVLASDIPVLREIGQDGCLYANPKSPQDIAQKLEKITQDQNLRQNLIHQGQTRLENFDWQKCVEKTWQTAL</sequence>
<dbReference type="Pfam" id="PF13439">
    <property type="entry name" value="Glyco_transf_4"/>
    <property type="match status" value="1"/>
</dbReference>
<comment type="caution">
    <text evidence="4">The sequence shown here is derived from an EMBL/GenBank/DDBJ whole genome shotgun (WGS) entry which is preliminary data.</text>
</comment>
<dbReference type="Gene3D" id="3.40.50.2000">
    <property type="entry name" value="Glycogen Phosphorylase B"/>
    <property type="match status" value="2"/>
</dbReference>
<dbReference type="EMBL" id="MFMW01000029">
    <property type="protein sequence ID" value="OGG86719.1"/>
    <property type="molecule type" value="Genomic_DNA"/>
</dbReference>
<proteinExistence type="predicted"/>
<dbReference type="Pfam" id="PF00534">
    <property type="entry name" value="Glycos_transf_1"/>
    <property type="match status" value="1"/>
</dbReference>
<dbReference type="CDD" id="cd03809">
    <property type="entry name" value="GT4_MtfB-like"/>
    <property type="match status" value="1"/>
</dbReference>
<evidence type="ECO:0000259" key="3">
    <source>
        <dbReference type="Pfam" id="PF13439"/>
    </source>
</evidence>
<dbReference type="GO" id="GO:0016757">
    <property type="term" value="F:glycosyltransferase activity"/>
    <property type="evidence" value="ECO:0007669"/>
    <property type="project" value="InterPro"/>
</dbReference>
<evidence type="ECO:0008006" key="6">
    <source>
        <dbReference type="Google" id="ProtNLM"/>
    </source>
</evidence>
<reference evidence="4 5" key="1">
    <citation type="journal article" date="2016" name="Nat. Commun.">
        <title>Thousands of microbial genomes shed light on interconnected biogeochemical processes in an aquifer system.</title>
        <authorList>
            <person name="Anantharaman K."/>
            <person name="Brown C.T."/>
            <person name="Hug L.A."/>
            <person name="Sharon I."/>
            <person name="Castelle C.J."/>
            <person name="Probst A.J."/>
            <person name="Thomas B.C."/>
            <person name="Singh A."/>
            <person name="Wilkins M.J."/>
            <person name="Karaoz U."/>
            <person name="Brodie E.L."/>
            <person name="Williams K.H."/>
            <person name="Hubbard S.S."/>
            <person name="Banfield J.F."/>
        </authorList>
    </citation>
    <scope>NUCLEOTIDE SEQUENCE [LARGE SCALE GENOMIC DNA]</scope>
</reference>
<dbReference type="InterPro" id="IPR001296">
    <property type="entry name" value="Glyco_trans_1"/>
</dbReference>
<feature type="domain" description="Glycosyltransferase subfamily 4-like N-terminal" evidence="3">
    <location>
        <begin position="16"/>
        <end position="164"/>
    </location>
</feature>
<dbReference type="AlphaFoldDB" id="A0A1F6FLG2"/>
<dbReference type="Proteomes" id="UP000179136">
    <property type="component" value="Unassembled WGS sequence"/>
</dbReference>
<keyword evidence="1" id="KW-0808">Transferase</keyword>